<dbReference type="EMBL" id="CP066023">
    <property type="protein sequence ID" value="QQB82491.1"/>
    <property type="molecule type" value="Genomic_DNA"/>
</dbReference>
<dbReference type="Proteomes" id="UP000594774">
    <property type="component" value="Chromosome"/>
</dbReference>
<gene>
    <name evidence="6" type="ORF">I6G95_10785</name>
    <name evidence="7" type="ORF">I6H48_11345</name>
</gene>
<protein>
    <recommendedName>
        <fullName evidence="5">Low molecular weight antigen MTB12-like C-terminal domain-containing protein</fullName>
    </recommendedName>
</protein>
<proteinExistence type="inferred from homology"/>
<reference evidence="8 9" key="1">
    <citation type="submission" date="2020-12" db="EMBL/GenBank/DDBJ databases">
        <title>FDA dAtabase for Regulatory Grade micrObial Sequences (FDA-ARGOS): Supporting development and validation of Infectious Disease Dx tests.</title>
        <authorList>
            <person name="Sproer C."/>
            <person name="Gronow S."/>
            <person name="Severitt S."/>
            <person name="Schroder I."/>
            <person name="Tallon L."/>
            <person name="Sadzewicz L."/>
            <person name="Zhao X."/>
            <person name="Boylan J."/>
            <person name="Ott S."/>
            <person name="Bowen H."/>
            <person name="Vavikolanu K."/>
            <person name="Mehta A."/>
            <person name="Aluvathingal J."/>
            <person name="Nadendla S."/>
            <person name="Lowell S."/>
            <person name="Myers T."/>
            <person name="Yan Y."/>
            <person name="Sichtig H."/>
        </authorList>
    </citation>
    <scope>NUCLEOTIDE SEQUENCE [LARGE SCALE GENOMIC DNA]</scope>
    <source>
        <strain evidence="6 8">FDAARGOS_938</strain>
        <strain evidence="7 9">FDAARGOS_991</strain>
    </source>
</reference>
<sequence length="257" mass="27058">MKVPCNQRVSGMRWRTVRGVTVAAMVSVSALGLAACSGGNTAAPTTESKTSSSAEPVIMLPTRAELNDVLARLINPDLPIEEKALTIEDGDAAGDFFDIVTHSANEQEISFDVIDPVTPGFTTKQAVAGVNILRPEEDPMLVEQVDFIHRDGRWMLSKEWACNLASTLDPEHKPGFCLAPGETPPPPPEPEEEEAPVEEAPAPVEEPAPAAEPEAPVEEVPPPPPPAPEPPAEEAPPPPPPPAPAPAEDAPPPPPPA</sequence>
<feature type="signal peptide" evidence="4">
    <location>
        <begin position="1"/>
        <end position="42"/>
    </location>
</feature>
<feature type="compositionally biased region" description="Pro residues" evidence="3">
    <location>
        <begin position="219"/>
        <end position="257"/>
    </location>
</feature>
<keyword evidence="9" id="KW-1185">Reference proteome</keyword>
<organism evidence="6 8">
    <name type="scientific">Corynebacterium amycolatum</name>
    <dbReference type="NCBI Taxonomy" id="43765"/>
    <lineage>
        <taxon>Bacteria</taxon>
        <taxon>Bacillati</taxon>
        <taxon>Actinomycetota</taxon>
        <taxon>Actinomycetes</taxon>
        <taxon>Mycobacteriales</taxon>
        <taxon>Corynebacteriaceae</taxon>
        <taxon>Corynebacterium</taxon>
    </lineage>
</organism>
<evidence type="ECO:0000313" key="9">
    <source>
        <dbReference type="Proteomes" id="UP000595198"/>
    </source>
</evidence>
<accession>A0AB37GGG8</accession>
<feature type="compositionally biased region" description="Low complexity" evidence="3">
    <location>
        <begin position="198"/>
        <end position="214"/>
    </location>
</feature>
<evidence type="ECO:0000256" key="2">
    <source>
        <dbReference type="ARBA" id="ARBA00093774"/>
    </source>
</evidence>
<dbReference type="PRINTS" id="PR01217">
    <property type="entry name" value="PRICHEXTENSN"/>
</dbReference>
<evidence type="ECO:0000313" key="8">
    <source>
        <dbReference type="Proteomes" id="UP000594774"/>
    </source>
</evidence>
<feature type="domain" description="Low molecular weight antigen MTB12-like C-terminal" evidence="5">
    <location>
        <begin position="60"/>
        <end position="168"/>
    </location>
</feature>
<evidence type="ECO:0000256" key="3">
    <source>
        <dbReference type="SAM" id="MobiDB-lite"/>
    </source>
</evidence>
<comment type="similarity">
    <text evidence="2">Belongs to the MTB12 family.</text>
</comment>
<evidence type="ECO:0000313" key="7">
    <source>
        <dbReference type="EMBL" id="QQB82491.1"/>
    </source>
</evidence>
<feature type="region of interest" description="Disordered" evidence="3">
    <location>
        <begin position="173"/>
        <end position="257"/>
    </location>
</feature>
<evidence type="ECO:0000256" key="1">
    <source>
        <dbReference type="ARBA" id="ARBA00022729"/>
    </source>
</evidence>
<evidence type="ECO:0000256" key="4">
    <source>
        <dbReference type="SAM" id="SignalP"/>
    </source>
</evidence>
<dbReference type="AlphaFoldDB" id="A0AB37GGG8"/>
<dbReference type="Pfam" id="PF26580">
    <property type="entry name" value="Mtb12_C"/>
    <property type="match status" value="1"/>
</dbReference>
<dbReference type="InterPro" id="IPR058644">
    <property type="entry name" value="Mtb12-like_C"/>
</dbReference>
<evidence type="ECO:0000259" key="5">
    <source>
        <dbReference type="Pfam" id="PF26580"/>
    </source>
</evidence>
<feature type="chain" id="PRO_5044349653" description="Low molecular weight antigen MTB12-like C-terminal domain-containing protein" evidence="4">
    <location>
        <begin position="43"/>
        <end position="257"/>
    </location>
</feature>
<evidence type="ECO:0000313" key="6">
    <source>
        <dbReference type="EMBL" id="QPR30656.1"/>
    </source>
</evidence>
<name>A0AB37GGG8_CORAY</name>
<dbReference type="EMBL" id="CP065628">
    <property type="protein sequence ID" value="QPR30656.1"/>
    <property type="molecule type" value="Genomic_DNA"/>
</dbReference>
<dbReference type="Proteomes" id="UP000595198">
    <property type="component" value="Chromosome"/>
</dbReference>
<keyword evidence="1 4" id="KW-0732">Signal</keyword>